<organism evidence="8">
    <name type="scientific">Candidatus Berkiella aquae</name>
    <dbReference type="NCBI Taxonomy" id="295108"/>
    <lineage>
        <taxon>Bacteria</taxon>
        <taxon>Pseudomonadati</taxon>
        <taxon>Pseudomonadota</taxon>
        <taxon>Gammaproteobacteria</taxon>
        <taxon>Candidatus Berkiellales</taxon>
        <taxon>Candidatus Berkiellaceae</taxon>
        <taxon>Candidatus Berkiella</taxon>
    </lineage>
</organism>
<dbReference type="AlphaFoldDB" id="A0A0Q9YGT4"/>
<keyword evidence="6 7" id="KW-0739">Sodium transport</keyword>
<dbReference type="Pfam" id="PF06965">
    <property type="entry name" value="Na_H_antiport_1"/>
    <property type="match status" value="1"/>
</dbReference>
<dbReference type="GO" id="GO:0006885">
    <property type="term" value="P:regulation of pH"/>
    <property type="evidence" value="ECO:0007669"/>
    <property type="project" value="UniProtKB-UniRule"/>
</dbReference>
<comment type="subcellular location">
    <subcellularLocation>
        <location evidence="1">Cell inner membrane</location>
        <topology evidence="1">Multi-pass membrane protein</topology>
    </subcellularLocation>
    <subcellularLocation>
        <location evidence="7">Cell membrane</location>
        <topology evidence="7">Multi-pass membrane protein</topology>
    </subcellularLocation>
</comment>
<keyword evidence="7" id="KW-0813">Transport</keyword>
<dbReference type="GO" id="GO:0005886">
    <property type="term" value="C:plasma membrane"/>
    <property type="evidence" value="ECO:0007669"/>
    <property type="project" value="UniProtKB-SubCell"/>
</dbReference>
<keyword evidence="4 7" id="KW-1133">Transmembrane helix</keyword>
<feature type="transmembrane region" description="Helical" evidence="7">
    <location>
        <begin position="134"/>
        <end position="155"/>
    </location>
</feature>
<feature type="transmembrane region" description="Helical" evidence="7">
    <location>
        <begin position="340"/>
        <end position="362"/>
    </location>
</feature>
<comment type="catalytic activity">
    <reaction evidence="7">
        <text>Na(+)(in) + 2 H(+)(out) = Na(+)(out) + 2 H(+)(in)</text>
        <dbReference type="Rhea" id="RHEA:29251"/>
        <dbReference type="ChEBI" id="CHEBI:15378"/>
        <dbReference type="ChEBI" id="CHEBI:29101"/>
    </reaction>
</comment>
<feature type="transmembrane region" description="Helical" evidence="7">
    <location>
        <begin position="70"/>
        <end position="88"/>
    </location>
</feature>
<keyword evidence="7" id="KW-0915">Sodium</keyword>
<dbReference type="EMBL" id="LKAJ01000015">
    <property type="protein sequence ID" value="KRG19775.1"/>
    <property type="molecule type" value="Genomic_DNA"/>
</dbReference>
<accession>A0A0Q9YGT4</accession>
<feature type="transmembrane region" description="Helical" evidence="7">
    <location>
        <begin position="300"/>
        <end position="319"/>
    </location>
</feature>
<dbReference type="InterPro" id="IPR004670">
    <property type="entry name" value="NhaA"/>
</dbReference>
<keyword evidence="5 7" id="KW-0472">Membrane</keyword>
<keyword evidence="2 7" id="KW-1003">Cell membrane</keyword>
<dbReference type="HAMAP" id="MF_01844">
    <property type="entry name" value="NhaA"/>
    <property type="match status" value="1"/>
</dbReference>
<dbReference type="RefSeq" id="WP_075067348.1">
    <property type="nucleotide sequence ID" value="NZ_LKAJ02000001.1"/>
</dbReference>
<evidence type="ECO:0000256" key="7">
    <source>
        <dbReference type="HAMAP-Rule" id="MF_01844"/>
    </source>
</evidence>
<dbReference type="PATRIC" id="fig|1590043.3.peg.2800"/>
<reference evidence="9" key="3">
    <citation type="submission" date="2021-06" db="EMBL/GenBank/DDBJ databases">
        <title>Genomic Description and Analysis of Intracellular Bacteria, Candidatus Berkiella cookevillensis and Candidatus Berkiella aquae.</title>
        <authorList>
            <person name="Kidane D.T."/>
            <person name="Mehari Y.T."/>
            <person name="Rice F.C."/>
            <person name="Arivett B.A."/>
            <person name="Farone A.L."/>
            <person name="Berk S.G."/>
            <person name="Farone M.B."/>
        </authorList>
    </citation>
    <scope>NUCLEOTIDE SEQUENCE</scope>
    <source>
        <strain evidence="9">HT99</strain>
    </source>
</reference>
<dbReference type="STRING" id="295108.HT99x_02755"/>
<dbReference type="GO" id="GO:0015385">
    <property type="term" value="F:sodium:proton antiporter activity"/>
    <property type="evidence" value="ECO:0007669"/>
    <property type="project" value="UniProtKB-UniRule"/>
</dbReference>
<gene>
    <name evidence="7 8" type="primary">nhaA</name>
    <name evidence="9" type="ORF">HT99x_005300</name>
    <name evidence="8" type="ORF">HT99x_02755</name>
</gene>
<evidence type="ECO:0000256" key="3">
    <source>
        <dbReference type="ARBA" id="ARBA00022692"/>
    </source>
</evidence>
<evidence type="ECO:0000256" key="4">
    <source>
        <dbReference type="ARBA" id="ARBA00022989"/>
    </source>
</evidence>
<feature type="transmembrane region" description="Helical" evidence="7">
    <location>
        <begin position="237"/>
        <end position="255"/>
    </location>
</feature>
<dbReference type="EMBL" id="LKAJ02000001">
    <property type="protein sequence ID" value="MCS5710836.1"/>
    <property type="molecule type" value="Genomic_DNA"/>
</dbReference>
<feature type="transmembrane region" description="Helical" evidence="7">
    <location>
        <begin position="162"/>
        <end position="186"/>
    </location>
</feature>
<dbReference type="NCBIfam" id="NF007111">
    <property type="entry name" value="PRK09560.1"/>
    <property type="match status" value="1"/>
</dbReference>
<protein>
    <recommendedName>
        <fullName evidence="7">Na(+)/H(+) antiporter NhaA</fullName>
    </recommendedName>
    <alternativeName>
        <fullName evidence="7">Sodium/proton antiporter NhaA</fullName>
    </alternativeName>
</protein>
<keyword evidence="3 7" id="KW-0812">Transmembrane</keyword>
<feature type="transmembrane region" description="Helical" evidence="7">
    <location>
        <begin position="374"/>
        <end position="397"/>
    </location>
</feature>
<evidence type="ECO:0000313" key="9">
    <source>
        <dbReference type="EMBL" id="MCS5710836.1"/>
    </source>
</evidence>
<keyword evidence="7" id="KW-0050">Antiport</keyword>
<feature type="transmembrane region" description="Helical" evidence="7">
    <location>
        <begin position="109"/>
        <end position="128"/>
    </location>
</feature>
<dbReference type="PANTHER" id="PTHR30341">
    <property type="entry name" value="SODIUM ION/PROTON ANTIPORTER NHAA-RELATED"/>
    <property type="match status" value="1"/>
</dbReference>
<keyword evidence="10" id="KW-1185">Reference proteome</keyword>
<evidence type="ECO:0000256" key="6">
    <source>
        <dbReference type="ARBA" id="ARBA00023201"/>
    </source>
</evidence>
<comment type="similarity">
    <text evidence="7">Belongs to the NhaA Na(+)/H(+) (TC 2.A.33) antiporter family.</text>
</comment>
<dbReference type="NCBIfam" id="NF007112">
    <property type="entry name" value="PRK09561.1"/>
    <property type="match status" value="1"/>
</dbReference>
<evidence type="ECO:0000256" key="2">
    <source>
        <dbReference type="ARBA" id="ARBA00022475"/>
    </source>
</evidence>
<feature type="transmembrane region" description="Helical" evidence="7">
    <location>
        <begin position="25"/>
        <end position="45"/>
    </location>
</feature>
<comment type="function">
    <text evidence="7">Na(+)/H(+) antiporter that extrudes sodium in exchange for external protons.</text>
</comment>
<name>A0A0Q9YGT4_9GAMM</name>
<evidence type="ECO:0000256" key="1">
    <source>
        <dbReference type="ARBA" id="ARBA00004429"/>
    </source>
</evidence>
<evidence type="ECO:0000313" key="8">
    <source>
        <dbReference type="EMBL" id="KRG19775.1"/>
    </source>
</evidence>
<feature type="transmembrane region" description="Helical" evidence="7">
    <location>
        <begin position="192"/>
        <end position="208"/>
    </location>
</feature>
<evidence type="ECO:0000313" key="10">
    <source>
        <dbReference type="Proteomes" id="UP000051497"/>
    </source>
</evidence>
<feature type="transmembrane region" description="Helical" evidence="7">
    <location>
        <begin position="267"/>
        <end position="288"/>
    </location>
</feature>
<dbReference type="Gene3D" id="1.20.1530.10">
    <property type="entry name" value="Na+/H+ antiporter like domain"/>
    <property type="match status" value="1"/>
</dbReference>
<sequence length="403" mass="44244">MSEQQKTGISLAFAKVHYFLRMESFAGFLLILFSVFALLLANSPWHYQYQQFLDFKLSLGYQSFQLSKPVILWINDALMAVFFLLIGLELKREILEGQLSNKSQVILPGLAALGGVIFPAVIYFLLNYQNKTGLAGWAIPMATDIAFALGVLTLLGKRVPSALKLFLLTLAIFDDLAAIIVIALFYTKTLSLWALVMAGVVISLLAAANRLKVATLFIYLPLGMLLWFFVLKSGVHATIAGVVFAMLIPLNVTPSAHSPLKFLENKLHAAVTYFILPLFAFANSGINFDGVTWAQLMNSVSLGVALGLFFGKQFGVFLFSYLTIKLKLAKLPQDTSWRQLYAVSIICGIGFTMSLFICALAFESAPMEYNIDGRIGVMLGTLISAIVGYIAMVCACAHSKKPK</sequence>
<dbReference type="PANTHER" id="PTHR30341:SF0">
    <property type="entry name" value="NA(+)_H(+) ANTIPORTER NHAA"/>
    <property type="match status" value="1"/>
</dbReference>
<dbReference type="OrthoDB" id="9808135at2"/>
<feature type="transmembrane region" description="Helical" evidence="7">
    <location>
        <begin position="213"/>
        <end position="231"/>
    </location>
</feature>
<proteinExistence type="inferred from homology"/>
<comment type="caution">
    <text evidence="8">The sequence shown here is derived from an EMBL/GenBank/DDBJ whole genome shotgun (WGS) entry which is preliminary data.</text>
</comment>
<evidence type="ECO:0000256" key="5">
    <source>
        <dbReference type="ARBA" id="ARBA00023136"/>
    </source>
</evidence>
<dbReference type="InterPro" id="IPR023171">
    <property type="entry name" value="Na/H_antiporter_dom_sf"/>
</dbReference>
<keyword evidence="7" id="KW-0406">Ion transport</keyword>
<reference evidence="8" key="1">
    <citation type="submission" date="2015-09" db="EMBL/GenBank/DDBJ databases">
        <title>Draft Genome Sequences of Two Novel Amoeba-resistant Intranuclear Bacteria, Candidatus Berkiella cookevillensis and Candidatus Berkiella aquae.</title>
        <authorList>
            <person name="Mehari Y.T."/>
            <person name="Arivett B.A."/>
            <person name="Farone A.L."/>
            <person name="Gunderson J.H."/>
            <person name="Farone M.B."/>
        </authorList>
    </citation>
    <scope>NUCLEOTIDE SEQUENCE [LARGE SCALE GENOMIC DNA]</scope>
    <source>
        <strain evidence="8">HT99</strain>
    </source>
</reference>
<dbReference type="Proteomes" id="UP000051497">
    <property type="component" value="Unassembled WGS sequence"/>
</dbReference>
<reference evidence="9" key="2">
    <citation type="journal article" date="2016" name="Genome Announc.">
        <title>Draft Genome Sequences of Two Novel Amoeba-Resistant Intranuclear Bacteria, 'Candidatus Berkiella cookevillensis' and 'Candidatus Berkiella aquae'.</title>
        <authorList>
            <person name="Mehari Y.T."/>
            <person name="Arivett B.A."/>
            <person name="Farone A.L."/>
            <person name="Gunderson J.H."/>
            <person name="Farone M.B."/>
        </authorList>
    </citation>
    <scope>NUCLEOTIDE SEQUENCE</scope>
    <source>
        <strain evidence="9">HT99</strain>
    </source>
</reference>
<dbReference type="NCBIfam" id="TIGR00773">
    <property type="entry name" value="NhaA"/>
    <property type="match status" value="1"/>
</dbReference>